<evidence type="ECO:0000256" key="10">
    <source>
        <dbReference type="SAM" id="MobiDB-lite"/>
    </source>
</evidence>
<feature type="region of interest" description="Disordered" evidence="10">
    <location>
        <begin position="1"/>
        <end position="20"/>
    </location>
</feature>
<dbReference type="InterPro" id="IPR047021">
    <property type="entry name" value="REXO1/3/4-like"/>
</dbReference>
<keyword evidence="13" id="KW-1185">Reference proteome</keyword>
<dbReference type="GO" id="GO:0005634">
    <property type="term" value="C:nucleus"/>
    <property type="evidence" value="ECO:0007669"/>
    <property type="project" value="UniProtKB-SubCell"/>
</dbReference>
<dbReference type="GO" id="GO:0008408">
    <property type="term" value="F:3'-5' exonuclease activity"/>
    <property type="evidence" value="ECO:0007669"/>
    <property type="project" value="InterPro"/>
</dbReference>
<feature type="region of interest" description="Disordered" evidence="10">
    <location>
        <begin position="424"/>
        <end position="474"/>
    </location>
</feature>
<accession>A0A081CE01</accession>
<dbReference type="SMART" id="SM00479">
    <property type="entry name" value="EXOIII"/>
    <property type="match status" value="1"/>
</dbReference>
<keyword evidence="8" id="KW-0539">Nucleus</keyword>
<evidence type="ECO:0000256" key="3">
    <source>
        <dbReference type="ARBA" id="ARBA00016937"/>
    </source>
</evidence>
<evidence type="ECO:0000256" key="8">
    <source>
        <dbReference type="ARBA" id="ARBA00023242"/>
    </source>
</evidence>
<dbReference type="HOGENOM" id="CLU_022453_6_1_1"/>
<protein>
    <recommendedName>
        <fullName evidence="3">RNA exonuclease 4</fullName>
    </recommendedName>
</protein>
<dbReference type="PANTHER" id="PTHR12801:SF45">
    <property type="entry name" value="RNA EXONUCLEASE 4"/>
    <property type="match status" value="1"/>
</dbReference>
<comment type="function">
    <text evidence="9">Exoribonuclease involved in ribosome biosynthesis. Involved in the processing of ITS1, the internal transcribed spacer localized between the 18S and 5.8S rRNAs.</text>
</comment>
<evidence type="ECO:0000256" key="7">
    <source>
        <dbReference type="ARBA" id="ARBA00022839"/>
    </source>
</evidence>
<evidence type="ECO:0000256" key="6">
    <source>
        <dbReference type="ARBA" id="ARBA00022801"/>
    </source>
</evidence>
<sequence length="495" mass="53613">MTRPPPPCAKSCTTTTTPHPTITIKRAPARQIEAFQATSIAATSCFISPPSTAILRRFFAIKGLPWPARTPKPSTRIQPSTSTHRAKSPARSPQPIPPSNTNSTKIAHFILMKRQHPTATAKPASAKGAGSNWKALKKTLQPEASSSTSTPSQQGRRKSLSYQSKPKRPRFHDDVSPNESGGSKSSSPAPTSLPWFAEDISPQDLELVRQSASDKISRSGQWEGIMDVDLKKKVILGGLPSDANPAKKEPGNYLAIDCEMVGVGDKGSESVLARVSIVNFHGATIMDRFVRPQEKVTDYRTWVSGVRPRDLKGAPSFSEVQGEVAALIKGKVLVGHAIQNDLKALLLSHPKPLTRDTATFQPLRDLAKTKYPSLKKLAKLVLGIDIQLEGESHSSVEDARATMAVFRSQKSKWDEQLRAKGHGGFGGSSVASRLGSRSARPNKVWKAPVDGQAVDPASPALDKRPFSTAGDNSLTDTVRLKPRMAAQADWWKESI</sequence>
<dbReference type="Pfam" id="PF00929">
    <property type="entry name" value="RNase_T"/>
    <property type="match status" value="1"/>
</dbReference>
<organism evidence="12">
    <name type="scientific">Pseudozyma antarctica</name>
    <name type="common">Yeast</name>
    <name type="synonym">Candida antarctica</name>
    <dbReference type="NCBI Taxonomy" id="84753"/>
    <lineage>
        <taxon>Eukaryota</taxon>
        <taxon>Fungi</taxon>
        <taxon>Dikarya</taxon>
        <taxon>Basidiomycota</taxon>
        <taxon>Ustilaginomycotina</taxon>
        <taxon>Ustilaginomycetes</taxon>
        <taxon>Ustilaginales</taxon>
        <taxon>Ustilaginaceae</taxon>
        <taxon>Moesziomyces</taxon>
    </lineage>
</organism>
<feature type="compositionally biased region" description="Basic residues" evidence="10">
    <location>
        <begin position="155"/>
        <end position="170"/>
    </location>
</feature>
<feature type="compositionally biased region" description="Low complexity" evidence="10">
    <location>
        <begin position="177"/>
        <end position="194"/>
    </location>
</feature>
<dbReference type="InterPro" id="IPR037431">
    <property type="entry name" value="REX4_DEDDh_dom"/>
</dbReference>
<feature type="compositionally biased region" description="Polar residues" evidence="10">
    <location>
        <begin position="142"/>
        <end position="154"/>
    </location>
</feature>
<dbReference type="GeneID" id="26304066"/>
<dbReference type="GO" id="GO:0000027">
    <property type="term" value="P:ribosomal large subunit assembly"/>
    <property type="evidence" value="ECO:0007669"/>
    <property type="project" value="TreeGrafter"/>
</dbReference>
<evidence type="ECO:0000313" key="12">
    <source>
        <dbReference type="EMBL" id="GAK64897.1"/>
    </source>
</evidence>
<evidence type="ECO:0000259" key="11">
    <source>
        <dbReference type="SMART" id="SM00479"/>
    </source>
</evidence>
<comment type="similarity">
    <text evidence="2">Belongs to the REXO4 family.</text>
</comment>
<dbReference type="GO" id="GO:0006364">
    <property type="term" value="P:rRNA processing"/>
    <property type="evidence" value="ECO:0007669"/>
    <property type="project" value="UniProtKB-KW"/>
</dbReference>
<reference evidence="12" key="1">
    <citation type="submission" date="2014-07" db="EMBL/GenBank/DDBJ databases">
        <title>Draft genome sequence of the yeast Pseudozyma antarctica JCM 10317 known as a producer of lipase B which used in a wide range of industrial applications.</title>
        <authorList>
            <person name="Morita T."/>
            <person name="Saika A."/>
            <person name="Koike H."/>
        </authorList>
    </citation>
    <scope>NUCLEOTIDE SEQUENCE</scope>
    <source>
        <strain evidence="12">JCM 10317</strain>
    </source>
</reference>
<evidence type="ECO:0000256" key="5">
    <source>
        <dbReference type="ARBA" id="ARBA00022722"/>
    </source>
</evidence>
<evidence type="ECO:0000313" key="13">
    <source>
        <dbReference type="Proteomes" id="UP000053758"/>
    </source>
</evidence>
<dbReference type="RefSeq" id="XP_014656684.1">
    <property type="nucleotide sequence ID" value="XM_014801198.1"/>
</dbReference>
<dbReference type="Gene3D" id="3.30.420.10">
    <property type="entry name" value="Ribonuclease H-like superfamily/Ribonuclease H"/>
    <property type="match status" value="1"/>
</dbReference>
<proteinExistence type="inferred from homology"/>
<feature type="region of interest" description="Disordered" evidence="10">
    <location>
        <begin position="139"/>
        <end position="196"/>
    </location>
</feature>
<comment type="subcellular location">
    <subcellularLocation>
        <location evidence="1">Nucleus</location>
    </subcellularLocation>
</comment>
<dbReference type="AlphaFoldDB" id="A0A081CE01"/>
<dbReference type="FunFam" id="3.30.420.10:FF:000007">
    <property type="entry name" value="Interferon-stimulated exonuclease gene 20"/>
    <property type="match status" value="1"/>
</dbReference>
<dbReference type="CDD" id="cd06144">
    <property type="entry name" value="REX4_like"/>
    <property type="match status" value="1"/>
</dbReference>
<evidence type="ECO:0000256" key="2">
    <source>
        <dbReference type="ARBA" id="ARBA00010489"/>
    </source>
</evidence>
<dbReference type="InterPro" id="IPR036397">
    <property type="entry name" value="RNaseH_sf"/>
</dbReference>
<dbReference type="PANTHER" id="PTHR12801">
    <property type="entry name" value="RNA EXONUCLEASE REXO1 / RECO3 FAMILY MEMBER-RELATED"/>
    <property type="match status" value="1"/>
</dbReference>
<keyword evidence="5" id="KW-0540">Nuclease</keyword>
<feature type="compositionally biased region" description="Polar residues" evidence="10">
    <location>
        <begin position="72"/>
        <end position="83"/>
    </location>
</feature>
<dbReference type="SUPFAM" id="SSF53098">
    <property type="entry name" value="Ribonuclease H-like"/>
    <property type="match status" value="1"/>
</dbReference>
<evidence type="ECO:0000256" key="4">
    <source>
        <dbReference type="ARBA" id="ARBA00022552"/>
    </source>
</evidence>
<dbReference type="EMBL" id="DF830074">
    <property type="protein sequence ID" value="GAK64897.1"/>
    <property type="molecule type" value="Genomic_DNA"/>
</dbReference>
<evidence type="ECO:0000256" key="1">
    <source>
        <dbReference type="ARBA" id="ARBA00004123"/>
    </source>
</evidence>
<gene>
    <name evidence="12" type="ORF">PAN0_007d3113</name>
</gene>
<evidence type="ECO:0000256" key="9">
    <source>
        <dbReference type="ARBA" id="ARBA00025599"/>
    </source>
</evidence>
<dbReference type="InterPro" id="IPR013520">
    <property type="entry name" value="Ribonucl_H"/>
</dbReference>
<feature type="compositionally biased region" description="Low complexity" evidence="10">
    <location>
        <begin position="9"/>
        <end position="20"/>
    </location>
</feature>
<dbReference type="Proteomes" id="UP000053758">
    <property type="component" value="Unassembled WGS sequence"/>
</dbReference>
<dbReference type="InterPro" id="IPR012337">
    <property type="entry name" value="RNaseH-like_sf"/>
</dbReference>
<feature type="domain" description="Exonuclease" evidence="11">
    <location>
        <begin position="252"/>
        <end position="415"/>
    </location>
</feature>
<keyword evidence="7 12" id="KW-0269">Exonuclease</keyword>
<dbReference type="GO" id="GO:0003676">
    <property type="term" value="F:nucleic acid binding"/>
    <property type="evidence" value="ECO:0007669"/>
    <property type="project" value="InterPro"/>
</dbReference>
<keyword evidence="6" id="KW-0378">Hydrolase</keyword>
<feature type="region of interest" description="Disordered" evidence="10">
    <location>
        <begin position="65"/>
        <end position="102"/>
    </location>
</feature>
<name>A0A081CE01_PSEA2</name>
<keyword evidence="4" id="KW-0698">rRNA processing</keyword>